<organism evidence="3 4">
    <name type="scientific">Catenulispora acidiphila (strain DSM 44928 / JCM 14897 / NBRC 102108 / NRRL B-24433 / ID139908)</name>
    <dbReference type="NCBI Taxonomy" id="479433"/>
    <lineage>
        <taxon>Bacteria</taxon>
        <taxon>Bacillati</taxon>
        <taxon>Actinomycetota</taxon>
        <taxon>Actinomycetes</taxon>
        <taxon>Catenulisporales</taxon>
        <taxon>Catenulisporaceae</taxon>
        <taxon>Catenulispora</taxon>
    </lineage>
</organism>
<evidence type="ECO:0000313" key="3">
    <source>
        <dbReference type="EMBL" id="ACU69680.1"/>
    </source>
</evidence>
<dbReference type="Pfam" id="PF00797">
    <property type="entry name" value="Acetyltransf_2"/>
    <property type="match status" value="1"/>
</dbReference>
<dbReference type="FunCoup" id="C7Q0Q2">
    <property type="interactions" value="25"/>
</dbReference>
<accession>C7Q0Q2</accession>
<dbReference type="STRING" id="479433.Caci_0745"/>
<evidence type="ECO:0000313" key="4">
    <source>
        <dbReference type="Proteomes" id="UP000000851"/>
    </source>
</evidence>
<name>C7Q0Q2_CATAD</name>
<keyword evidence="3" id="KW-0808">Transferase</keyword>
<dbReference type="Proteomes" id="UP000000851">
    <property type="component" value="Chromosome"/>
</dbReference>
<dbReference type="PANTHER" id="PTHR11786:SF0">
    <property type="entry name" value="ARYLAMINE N-ACETYLTRANSFERASE 4-RELATED"/>
    <property type="match status" value="1"/>
</dbReference>
<dbReference type="InParanoid" id="C7Q0Q2"/>
<dbReference type="RefSeq" id="WP_012784975.1">
    <property type="nucleotide sequence ID" value="NC_013131.1"/>
</dbReference>
<dbReference type="EMBL" id="CP001700">
    <property type="protein sequence ID" value="ACU69680.1"/>
    <property type="molecule type" value="Genomic_DNA"/>
</dbReference>
<proteinExistence type="inferred from homology"/>
<evidence type="ECO:0000256" key="2">
    <source>
        <dbReference type="RuleBase" id="RU003452"/>
    </source>
</evidence>
<dbReference type="GO" id="GO:0016407">
    <property type="term" value="F:acetyltransferase activity"/>
    <property type="evidence" value="ECO:0007669"/>
    <property type="project" value="InterPro"/>
</dbReference>
<sequence length="274" mass="30450">MAPTHALNHEQVTAYRSRIGVDSGIGIGTAERPASPDAATLRRLHSAHLHTVPFENLSIHLGEPVPLDGTALFEKIVTHQRGGFCYELNGLFALLLEAYGYRVHRMSARTFSAAHGYSPPMDHLALRVVDEEGTAWLADVGFGRHTEFPLRFDDRADQKDPGGLFRIAENDDAEFTILRDGEAEYRVDPKSLALTDFVQACWWQCTSPESHFTQSLICSRLTDDGRVTLTGEQLITTDKAGRHVQEVTSDAQLLGLLREHFGIELAKAPQRVQH</sequence>
<dbReference type="Gene3D" id="2.40.128.150">
    <property type="entry name" value="Cysteine proteinases"/>
    <property type="match status" value="1"/>
</dbReference>
<gene>
    <name evidence="3" type="ordered locus">Caci_0745</name>
</gene>
<evidence type="ECO:0000256" key="1">
    <source>
        <dbReference type="ARBA" id="ARBA00006547"/>
    </source>
</evidence>
<dbReference type="InterPro" id="IPR038765">
    <property type="entry name" value="Papain-like_cys_pep_sf"/>
</dbReference>
<dbReference type="InterPro" id="IPR001447">
    <property type="entry name" value="Arylamine_N-AcTrfase"/>
</dbReference>
<dbReference type="HOGENOM" id="CLU_049918_1_0_11"/>
<protein>
    <submittedName>
        <fullName evidence="3">N-acetyltransferase</fullName>
    </submittedName>
</protein>
<dbReference type="PRINTS" id="PR01543">
    <property type="entry name" value="ANATRNSFRASE"/>
</dbReference>
<dbReference type="KEGG" id="cai:Caci_0745"/>
<reference evidence="3 4" key="1">
    <citation type="journal article" date="2009" name="Stand. Genomic Sci.">
        <title>Complete genome sequence of Catenulispora acidiphila type strain (ID 139908).</title>
        <authorList>
            <person name="Copeland A."/>
            <person name="Lapidus A."/>
            <person name="Glavina Del Rio T."/>
            <person name="Nolan M."/>
            <person name="Lucas S."/>
            <person name="Chen F."/>
            <person name="Tice H."/>
            <person name="Cheng J.F."/>
            <person name="Bruce D."/>
            <person name="Goodwin L."/>
            <person name="Pitluck S."/>
            <person name="Mikhailova N."/>
            <person name="Pati A."/>
            <person name="Ivanova N."/>
            <person name="Mavromatis K."/>
            <person name="Chen A."/>
            <person name="Palaniappan K."/>
            <person name="Chain P."/>
            <person name="Land M."/>
            <person name="Hauser L."/>
            <person name="Chang Y.J."/>
            <person name="Jeffries C.D."/>
            <person name="Chertkov O."/>
            <person name="Brettin T."/>
            <person name="Detter J.C."/>
            <person name="Han C."/>
            <person name="Ali Z."/>
            <person name="Tindall B.J."/>
            <person name="Goker M."/>
            <person name="Bristow J."/>
            <person name="Eisen J.A."/>
            <person name="Markowitz V."/>
            <person name="Hugenholtz P."/>
            <person name="Kyrpides N.C."/>
            <person name="Klenk H.P."/>
        </authorList>
    </citation>
    <scope>NUCLEOTIDE SEQUENCE [LARGE SCALE GENOMIC DNA]</scope>
    <source>
        <strain evidence="4">DSM 44928 / JCM 14897 / NBRC 102108 / NRRL B-24433 / ID139908</strain>
    </source>
</reference>
<keyword evidence="4" id="KW-1185">Reference proteome</keyword>
<dbReference type="PANTHER" id="PTHR11786">
    <property type="entry name" value="N-HYDROXYARYLAMINE O-ACETYLTRANSFERASE"/>
    <property type="match status" value="1"/>
</dbReference>
<dbReference type="eggNOG" id="COG2162">
    <property type="taxonomic scope" value="Bacteria"/>
</dbReference>
<dbReference type="OrthoDB" id="7181050at2"/>
<dbReference type="SUPFAM" id="SSF54001">
    <property type="entry name" value="Cysteine proteinases"/>
    <property type="match status" value="1"/>
</dbReference>
<dbReference type="Gene3D" id="3.30.2140.10">
    <property type="entry name" value="Arylamine N-acetyltransferase"/>
    <property type="match status" value="1"/>
</dbReference>
<comment type="similarity">
    <text evidence="1 2">Belongs to the arylamine N-acetyltransferase family.</text>
</comment>
<dbReference type="AlphaFoldDB" id="C7Q0Q2"/>